<dbReference type="EMBL" id="CP003130">
    <property type="protein sequence ID" value="AEU38813.1"/>
    <property type="molecule type" value="Genomic_DNA"/>
</dbReference>
<gene>
    <name evidence="1" type="ordered locus">AciX8_4542</name>
</gene>
<dbReference type="AlphaFoldDB" id="G8NVR0"/>
<reference evidence="1 2" key="1">
    <citation type="submission" date="2011-11" db="EMBL/GenBank/DDBJ databases">
        <title>Complete sequence of Granulicella mallensis MP5ACTX8.</title>
        <authorList>
            <consortium name="US DOE Joint Genome Institute"/>
            <person name="Lucas S."/>
            <person name="Copeland A."/>
            <person name="Lapidus A."/>
            <person name="Cheng J.-F."/>
            <person name="Goodwin L."/>
            <person name="Pitluck S."/>
            <person name="Peters L."/>
            <person name="Lu M."/>
            <person name="Detter J.C."/>
            <person name="Han C."/>
            <person name="Tapia R."/>
            <person name="Land M."/>
            <person name="Hauser L."/>
            <person name="Kyrpides N."/>
            <person name="Ivanova N."/>
            <person name="Mikhailova N."/>
            <person name="Pagani I."/>
            <person name="Rawat S."/>
            <person name="Mannisto M."/>
            <person name="Haggblom M."/>
            <person name="Woyke T."/>
        </authorList>
    </citation>
    <scope>NUCLEOTIDE SEQUENCE [LARGE SCALE GENOMIC DNA]</scope>
    <source>
        <strain evidence="2">ATCC BAA-1857 / DSM 23137 / MP5ACTX8</strain>
    </source>
</reference>
<dbReference type="HOGENOM" id="CLU_162083_4_0_0"/>
<evidence type="ECO:0000313" key="2">
    <source>
        <dbReference type="Proteomes" id="UP000007113"/>
    </source>
</evidence>
<dbReference type="OrthoDB" id="122670at2"/>
<accession>G8NVR0</accession>
<sequence length="85" mass="9426">MPTILRFRGFNIMVFTDDHEPAHIHARGRGVQAVFLLNCAGGPVLLQRSEGTTVAEEAALARFITENRAILCEAWEELHGHTRSA</sequence>
<dbReference type="STRING" id="682795.AciX8_4542"/>
<organism evidence="1 2">
    <name type="scientific">Granulicella mallensis (strain ATCC BAA-1857 / DSM 23137 / MP5ACTX8)</name>
    <dbReference type="NCBI Taxonomy" id="682795"/>
    <lineage>
        <taxon>Bacteria</taxon>
        <taxon>Pseudomonadati</taxon>
        <taxon>Acidobacteriota</taxon>
        <taxon>Terriglobia</taxon>
        <taxon>Terriglobales</taxon>
        <taxon>Acidobacteriaceae</taxon>
        <taxon>Granulicella</taxon>
    </lineage>
</organism>
<dbReference type="Proteomes" id="UP000007113">
    <property type="component" value="Chromosome"/>
</dbReference>
<dbReference type="KEGG" id="gma:AciX8_4542"/>
<dbReference type="InterPro" id="IPR025427">
    <property type="entry name" value="DUF4160"/>
</dbReference>
<evidence type="ECO:0008006" key="3">
    <source>
        <dbReference type="Google" id="ProtNLM"/>
    </source>
</evidence>
<proteinExistence type="predicted"/>
<protein>
    <recommendedName>
        <fullName evidence="3">DUF4160 domain-containing protein</fullName>
    </recommendedName>
</protein>
<dbReference type="Pfam" id="PF13711">
    <property type="entry name" value="DUF4160"/>
    <property type="match status" value="1"/>
</dbReference>
<keyword evidence="2" id="KW-1185">Reference proteome</keyword>
<name>G8NVR0_GRAMM</name>
<evidence type="ECO:0000313" key="1">
    <source>
        <dbReference type="EMBL" id="AEU38813.1"/>
    </source>
</evidence>